<protein>
    <recommendedName>
        <fullName evidence="1">diguanylate cyclase</fullName>
        <ecNumber evidence="1">2.7.7.65</ecNumber>
    </recommendedName>
</protein>
<dbReference type="Pfam" id="PF00072">
    <property type="entry name" value="Response_reg"/>
    <property type="match status" value="1"/>
</dbReference>
<dbReference type="PANTHER" id="PTHR45138">
    <property type="entry name" value="REGULATORY COMPONENTS OF SENSORY TRANSDUCTION SYSTEM"/>
    <property type="match status" value="1"/>
</dbReference>
<feature type="modified residue" description="4-aspartylphosphate" evidence="3">
    <location>
        <position position="98"/>
    </location>
</feature>
<dbReference type="PANTHER" id="PTHR45138:SF9">
    <property type="entry name" value="DIGUANYLATE CYCLASE DGCM-RELATED"/>
    <property type="match status" value="1"/>
</dbReference>
<dbReference type="EC" id="2.7.7.65" evidence="1"/>
<dbReference type="SUPFAM" id="SSF52172">
    <property type="entry name" value="CheY-like"/>
    <property type="match status" value="1"/>
</dbReference>
<gene>
    <name evidence="6" type="primary">pleD</name>
    <name evidence="6" type="ORF">GAGA_0305</name>
</gene>
<dbReference type="Gene3D" id="3.40.50.2300">
    <property type="match status" value="1"/>
</dbReference>
<dbReference type="SMART" id="SM00267">
    <property type="entry name" value="GGDEF"/>
    <property type="match status" value="1"/>
</dbReference>
<keyword evidence="3" id="KW-0597">Phosphoprotein</keyword>
<keyword evidence="7" id="KW-1185">Reference proteome</keyword>
<dbReference type="PROSITE" id="PS50887">
    <property type="entry name" value="GGDEF"/>
    <property type="match status" value="1"/>
</dbReference>
<dbReference type="SUPFAM" id="SSF55073">
    <property type="entry name" value="Nucleotide cyclase"/>
    <property type="match status" value="1"/>
</dbReference>
<dbReference type="NCBIfam" id="TIGR00254">
    <property type="entry name" value="GGDEF"/>
    <property type="match status" value="1"/>
</dbReference>
<evidence type="ECO:0000259" key="5">
    <source>
        <dbReference type="PROSITE" id="PS50887"/>
    </source>
</evidence>
<feature type="domain" description="GGDEF" evidence="5">
    <location>
        <begin position="208"/>
        <end position="341"/>
    </location>
</feature>
<dbReference type="Proteomes" id="UP000008372">
    <property type="component" value="Unassembled WGS sequence"/>
</dbReference>
<dbReference type="CDD" id="cd01949">
    <property type="entry name" value="GGDEF"/>
    <property type="match status" value="1"/>
</dbReference>
<proteinExistence type="predicted"/>
<comment type="catalytic activity">
    <reaction evidence="2">
        <text>2 GTP = 3',3'-c-di-GMP + 2 diphosphate</text>
        <dbReference type="Rhea" id="RHEA:24898"/>
        <dbReference type="ChEBI" id="CHEBI:33019"/>
        <dbReference type="ChEBI" id="CHEBI:37565"/>
        <dbReference type="ChEBI" id="CHEBI:58805"/>
        <dbReference type="EC" id="2.7.7.65"/>
    </reaction>
</comment>
<dbReference type="InterPro" id="IPR000160">
    <property type="entry name" value="GGDEF_dom"/>
</dbReference>
<evidence type="ECO:0000313" key="6">
    <source>
        <dbReference type="EMBL" id="GAC03170.1"/>
    </source>
</evidence>
<evidence type="ECO:0000256" key="2">
    <source>
        <dbReference type="ARBA" id="ARBA00034247"/>
    </source>
</evidence>
<dbReference type="InterPro" id="IPR050469">
    <property type="entry name" value="Diguanylate_Cyclase"/>
</dbReference>
<organism evidence="6 7">
    <name type="scientific">Paraglaciecola agarilytica NO2</name>
    <dbReference type="NCBI Taxonomy" id="1125747"/>
    <lineage>
        <taxon>Bacteria</taxon>
        <taxon>Pseudomonadati</taxon>
        <taxon>Pseudomonadota</taxon>
        <taxon>Gammaproteobacteria</taxon>
        <taxon>Alteromonadales</taxon>
        <taxon>Alteromonadaceae</taxon>
        <taxon>Paraglaciecola</taxon>
    </lineage>
</organism>
<sequence>MWLIALKRVARLATTMSAELKQNKMNEENPVISQAIPDLGQALTNLNKAKILIVDDEAINIHILSNTLTEIYDIFAVTSGKETIEFCLRTPPDLVLMDMDMPGVDGLAACRALKEFSETRDIPVMFITAHLDSDAEDQCWDAGGVDFLVKPVNTNTLKHRIKSHLALKQVTDELRKMAYQDGLTQVSNRRYFNEYLARQNKLKQRSGLPLGLMMFDIDFFKSFNDLYGHLAGDDCLRLVAKALSASVVRPGDFVARFGGEEFAIVLPDTDIEGVILVAQKVQAQVEALEINHEGSPLGRVSGSIGIAVSDAKAPEQGKLIERADKHLYQAKATGRNKFVFE</sequence>
<dbReference type="InterPro" id="IPR011006">
    <property type="entry name" value="CheY-like_superfamily"/>
</dbReference>
<evidence type="ECO:0000259" key="4">
    <source>
        <dbReference type="PROSITE" id="PS50110"/>
    </source>
</evidence>
<evidence type="ECO:0000256" key="1">
    <source>
        <dbReference type="ARBA" id="ARBA00012528"/>
    </source>
</evidence>
<dbReference type="InterPro" id="IPR029787">
    <property type="entry name" value="Nucleotide_cyclase"/>
</dbReference>
<dbReference type="InterPro" id="IPR043128">
    <property type="entry name" value="Rev_trsase/Diguanyl_cyclase"/>
</dbReference>
<dbReference type="PROSITE" id="PS50110">
    <property type="entry name" value="RESPONSE_REGULATORY"/>
    <property type="match status" value="1"/>
</dbReference>
<dbReference type="EMBL" id="BAEK01000006">
    <property type="protein sequence ID" value="GAC03170.1"/>
    <property type="molecule type" value="Genomic_DNA"/>
</dbReference>
<evidence type="ECO:0000256" key="3">
    <source>
        <dbReference type="PROSITE-ProRule" id="PRU00169"/>
    </source>
</evidence>
<dbReference type="SMART" id="SM00448">
    <property type="entry name" value="REC"/>
    <property type="match status" value="1"/>
</dbReference>
<comment type="caution">
    <text evidence="6">The sequence shown here is derived from an EMBL/GenBank/DDBJ whole genome shotgun (WGS) entry which is preliminary data.</text>
</comment>
<dbReference type="Pfam" id="PF00990">
    <property type="entry name" value="GGDEF"/>
    <property type="match status" value="1"/>
</dbReference>
<name>A0ABQ0I1G1_9ALTE</name>
<dbReference type="InterPro" id="IPR001789">
    <property type="entry name" value="Sig_transdc_resp-reg_receiver"/>
</dbReference>
<reference evidence="6 7" key="1">
    <citation type="journal article" date="2014" name="Environ. Microbiol.">
        <title>Comparative genomics of the marine bacterial genus Glaciecola reveals the high degree of genomic diversity and genomic characteristic for cold adaptation.</title>
        <authorList>
            <person name="Qin Q.L."/>
            <person name="Xie B.B."/>
            <person name="Yu Y."/>
            <person name="Shu Y.L."/>
            <person name="Rong J.C."/>
            <person name="Zhang Y.J."/>
            <person name="Zhao D.L."/>
            <person name="Chen X.L."/>
            <person name="Zhang X.Y."/>
            <person name="Chen B."/>
            <person name="Zhou B.C."/>
            <person name="Zhang Y.Z."/>
        </authorList>
    </citation>
    <scope>NUCLEOTIDE SEQUENCE [LARGE SCALE GENOMIC DNA]</scope>
    <source>
        <strain evidence="6 7">NO2</strain>
    </source>
</reference>
<evidence type="ECO:0000313" key="7">
    <source>
        <dbReference type="Proteomes" id="UP000008372"/>
    </source>
</evidence>
<dbReference type="Gene3D" id="3.30.70.270">
    <property type="match status" value="1"/>
</dbReference>
<accession>A0ABQ0I1G1</accession>
<feature type="domain" description="Response regulatory" evidence="4">
    <location>
        <begin position="50"/>
        <end position="165"/>
    </location>
</feature>